<dbReference type="Proteomes" id="UP000317171">
    <property type="component" value="Chromosome"/>
</dbReference>
<dbReference type="KEGG" id="gaz:Pan241w_02250"/>
<dbReference type="AlphaFoldDB" id="A0A517R8E3"/>
<dbReference type="OrthoDB" id="10006056at2"/>
<keyword evidence="1" id="KW-1133">Transmembrane helix</keyword>
<feature type="transmembrane region" description="Helical" evidence="1">
    <location>
        <begin position="52"/>
        <end position="76"/>
    </location>
</feature>
<proteinExistence type="predicted"/>
<organism evidence="2 3">
    <name type="scientific">Gimesia alba</name>
    <dbReference type="NCBI Taxonomy" id="2527973"/>
    <lineage>
        <taxon>Bacteria</taxon>
        <taxon>Pseudomonadati</taxon>
        <taxon>Planctomycetota</taxon>
        <taxon>Planctomycetia</taxon>
        <taxon>Planctomycetales</taxon>
        <taxon>Planctomycetaceae</taxon>
        <taxon>Gimesia</taxon>
    </lineage>
</organism>
<keyword evidence="1" id="KW-0472">Membrane</keyword>
<name>A0A517R8E3_9PLAN</name>
<sequence>MIVVLLDAVALILLLKIMDDADVSLFTAFFVALGASIGTMALAFGLGMLIGVAGIAVAAVIVVALLGVVISALFGIEIKRSFLIGGIFMFIHIGISIGLQLLFR</sequence>
<evidence type="ECO:0000256" key="1">
    <source>
        <dbReference type="SAM" id="Phobius"/>
    </source>
</evidence>
<protein>
    <submittedName>
        <fullName evidence="2">Uncharacterized protein</fullName>
    </submittedName>
</protein>
<feature type="transmembrane region" description="Helical" evidence="1">
    <location>
        <begin position="23"/>
        <end position="45"/>
    </location>
</feature>
<keyword evidence="3" id="KW-1185">Reference proteome</keyword>
<evidence type="ECO:0000313" key="2">
    <source>
        <dbReference type="EMBL" id="QDT40169.1"/>
    </source>
</evidence>
<dbReference type="EMBL" id="CP036269">
    <property type="protein sequence ID" value="QDT40169.1"/>
    <property type="molecule type" value="Genomic_DNA"/>
</dbReference>
<keyword evidence="1" id="KW-0812">Transmembrane</keyword>
<accession>A0A517R8E3</accession>
<gene>
    <name evidence="2" type="ORF">Pan241w_02250</name>
</gene>
<evidence type="ECO:0000313" key="3">
    <source>
        <dbReference type="Proteomes" id="UP000317171"/>
    </source>
</evidence>
<reference evidence="2 3" key="1">
    <citation type="submission" date="2019-02" db="EMBL/GenBank/DDBJ databases">
        <title>Deep-cultivation of Planctomycetes and their phenomic and genomic characterization uncovers novel biology.</title>
        <authorList>
            <person name="Wiegand S."/>
            <person name="Jogler M."/>
            <person name="Boedeker C."/>
            <person name="Pinto D."/>
            <person name="Vollmers J."/>
            <person name="Rivas-Marin E."/>
            <person name="Kohn T."/>
            <person name="Peeters S.H."/>
            <person name="Heuer A."/>
            <person name="Rast P."/>
            <person name="Oberbeckmann S."/>
            <person name="Bunk B."/>
            <person name="Jeske O."/>
            <person name="Meyerdierks A."/>
            <person name="Storesund J.E."/>
            <person name="Kallscheuer N."/>
            <person name="Luecker S."/>
            <person name="Lage O.M."/>
            <person name="Pohl T."/>
            <person name="Merkel B.J."/>
            <person name="Hornburger P."/>
            <person name="Mueller R.-W."/>
            <person name="Bruemmer F."/>
            <person name="Labrenz M."/>
            <person name="Spormann A.M."/>
            <person name="Op den Camp H."/>
            <person name="Overmann J."/>
            <person name="Amann R."/>
            <person name="Jetten M.S.M."/>
            <person name="Mascher T."/>
            <person name="Medema M.H."/>
            <person name="Devos D.P."/>
            <person name="Kaster A.-K."/>
            <person name="Ovreas L."/>
            <person name="Rohde M."/>
            <person name="Galperin M.Y."/>
            <person name="Jogler C."/>
        </authorList>
    </citation>
    <scope>NUCLEOTIDE SEQUENCE [LARGE SCALE GENOMIC DNA]</scope>
    <source>
        <strain evidence="2 3">Pan241w</strain>
    </source>
</reference>
<dbReference type="RefSeq" id="WP_145209669.1">
    <property type="nucleotide sequence ID" value="NZ_CP036269.1"/>
</dbReference>
<feature type="transmembrane region" description="Helical" evidence="1">
    <location>
        <begin position="82"/>
        <end position="103"/>
    </location>
</feature>